<evidence type="ECO:0000256" key="5">
    <source>
        <dbReference type="ARBA" id="ARBA00023242"/>
    </source>
</evidence>
<dbReference type="Proteomes" id="UP001465976">
    <property type="component" value="Unassembled WGS sequence"/>
</dbReference>
<gene>
    <name evidence="7" type="ORF">V5O48_005652</name>
</gene>
<evidence type="ECO:0000313" key="7">
    <source>
        <dbReference type="EMBL" id="KAL0576327.1"/>
    </source>
</evidence>
<keyword evidence="3" id="KW-0863">Zinc-finger</keyword>
<accession>A0ABR3FLP7</accession>
<evidence type="ECO:0000259" key="6">
    <source>
        <dbReference type="Pfam" id="PF05699"/>
    </source>
</evidence>
<sequence>MKEEGIRSTAGDFSVPDDIALSLDIHVPIEADNQATAFVAITCYYATGEGRLQERILNLCEVKNDVTSMIDAVEDTLEIYGTGVEDKTIYFMCTNDVRHDLVIGGLRERYAEDRPSIDIRHYRLQCVRHAIYLAAQEFVGAIGFPAWTQNLTETVSDSLISDGDISSAVHKLFQIFRNMDSCPVQELPGDKYSVCDATRMMEDALRHREVLEFYVSRHDELKTLQMSPADWNSIDFATKFLAPFLSAMRRPDPFGEYSTESSLFKFLRVQRKFGSWVKGEIASAPHPSLATALSICLKFLFRYHSGSSPVYVWASIFDPCTKLHGLVTGDFKEDLECIVPREELYRYINLPLEAPECDAVEWWKTHASLFPLLVPFALKILSIPGTALASEYAYSHCRQTTRAR</sequence>
<evidence type="ECO:0000313" key="8">
    <source>
        <dbReference type="Proteomes" id="UP001465976"/>
    </source>
</evidence>
<comment type="caution">
    <text evidence="7">The sequence shown here is derived from an EMBL/GenBank/DDBJ whole genome shotgun (WGS) entry which is preliminary data.</text>
</comment>
<dbReference type="InterPro" id="IPR012337">
    <property type="entry name" value="RNaseH-like_sf"/>
</dbReference>
<keyword evidence="8" id="KW-1185">Reference proteome</keyword>
<dbReference type="InterPro" id="IPR008906">
    <property type="entry name" value="HATC_C_dom"/>
</dbReference>
<keyword evidence="2" id="KW-0479">Metal-binding</keyword>
<keyword evidence="4" id="KW-0862">Zinc</keyword>
<evidence type="ECO:0000256" key="2">
    <source>
        <dbReference type="ARBA" id="ARBA00022723"/>
    </source>
</evidence>
<evidence type="ECO:0000256" key="4">
    <source>
        <dbReference type="ARBA" id="ARBA00022833"/>
    </source>
</evidence>
<organism evidence="7 8">
    <name type="scientific">Marasmius crinis-equi</name>
    <dbReference type="NCBI Taxonomy" id="585013"/>
    <lineage>
        <taxon>Eukaryota</taxon>
        <taxon>Fungi</taxon>
        <taxon>Dikarya</taxon>
        <taxon>Basidiomycota</taxon>
        <taxon>Agaricomycotina</taxon>
        <taxon>Agaricomycetes</taxon>
        <taxon>Agaricomycetidae</taxon>
        <taxon>Agaricales</taxon>
        <taxon>Marasmiineae</taxon>
        <taxon>Marasmiaceae</taxon>
        <taxon>Marasmius</taxon>
    </lineage>
</organism>
<dbReference type="EMBL" id="JBAHYK010000230">
    <property type="protein sequence ID" value="KAL0576327.1"/>
    <property type="molecule type" value="Genomic_DNA"/>
</dbReference>
<reference evidence="7 8" key="1">
    <citation type="submission" date="2024-02" db="EMBL/GenBank/DDBJ databases">
        <title>A draft genome for the cacao thread blight pathogen Marasmius crinis-equi.</title>
        <authorList>
            <person name="Cohen S.P."/>
            <person name="Baruah I.K."/>
            <person name="Amoako-Attah I."/>
            <person name="Bukari Y."/>
            <person name="Meinhardt L.W."/>
            <person name="Bailey B.A."/>
        </authorList>
    </citation>
    <scope>NUCLEOTIDE SEQUENCE [LARGE SCALE GENOMIC DNA]</scope>
    <source>
        <strain evidence="7 8">GH-76</strain>
    </source>
</reference>
<dbReference type="PANTHER" id="PTHR46481:SF10">
    <property type="entry name" value="ZINC FINGER BED DOMAIN-CONTAINING PROTEIN 39"/>
    <property type="match status" value="1"/>
</dbReference>
<evidence type="ECO:0000256" key="3">
    <source>
        <dbReference type="ARBA" id="ARBA00022771"/>
    </source>
</evidence>
<keyword evidence="5" id="KW-0539">Nucleus</keyword>
<proteinExistence type="predicted"/>
<feature type="domain" description="HAT C-terminal dimerisation" evidence="6">
    <location>
        <begin position="344"/>
        <end position="400"/>
    </location>
</feature>
<dbReference type="SUPFAM" id="SSF53098">
    <property type="entry name" value="Ribonuclease H-like"/>
    <property type="match status" value="1"/>
</dbReference>
<comment type="subcellular location">
    <subcellularLocation>
        <location evidence="1">Nucleus</location>
    </subcellularLocation>
</comment>
<evidence type="ECO:0000256" key="1">
    <source>
        <dbReference type="ARBA" id="ARBA00004123"/>
    </source>
</evidence>
<dbReference type="Pfam" id="PF05699">
    <property type="entry name" value="Dimer_Tnp_hAT"/>
    <property type="match status" value="1"/>
</dbReference>
<protein>
    <recommendedName>
        <fullName evidence="6">HAT C-terminal dimerisation domain-containing protein</fullName>
    </recommendedName>
</protein>
<dbReference type="PANTHER" id="PTHR46481">
    <property type="entry name" value="ZINC FINGER BED DOMAIN-CONTAINING PROTEIN 4"/>
    <property type="match status" value="1"/>
</dbReference>
<dbReference type="InterPro" id="IPR052035">
    <property type="entry name" value="ZnF_BED_domain_contain"/>
</dbReference>
<name>A0ABR3FLP7_9AGAR</name>